<gene>
    <name evidence="1" type="ORF">ACFFSY_34580</name>
</gene>
<evidence type="ECO:0000313" key="1">
    <source>
        <dbReference type="EMBL" id="MFB9331089.1"/>
    </source>
</evidence>
<evidence type="ECO:0000313" key="2">
    <source>
        <dbReference type="Proteomes" id="UP001589747"/>
    </source>
</evidence>
<dbReference type="EMBL" id="JBHMDO010000056">
    <property type="protein sequence ID" value="MFB9331089.1"/>
    <property type="molecule type" value="Genomic_DNA"/>
</dbReference>
<dbReference type="Proteomes" id="UP001589747">
    <property type="component" value="Unassembled WGS sequence"/>
</dbReference>
<comment type="caution">
    <text evidence="1">The sequence shown here is derived from an EMBL/GenBank/DDBJ whole genome shotgun (WGS) entry which is preliminary data.</text>
</comment>
<proteinExistence type="predicted"/>
<name>A0ABV5L0U2_9BACL</name>
<dbReference type="RefSeq" id="WP_377503096.1">
    <property type="nucleotide sequence ID" value="NZ_JBHMDO010000056.1"/>
</dbReference>
<organism evidence="1 2">
    <name type="scientific">Paenibacillus aurantiacus</name>
    <dbReference type="NCBI Taxonomy" id="1936118"/>
    <lineage>
        <taxon>Bacteria</taxon>
        <taxon>Bacillati</taxon>
        <taxon>Bacillota</taxon>
        <taxon>Bacilli</taxon>
        <taxon>Bacillales</taxon>
        <taxon>Paenibacillaceae</taxon>
        <taxon>Paenibacillus</taxon>
    </lineage>
</organism>
<reference evidence="1 2" key="1">
    <citation type="submission" date="2024-09" db="EMBL/GenBank/DDBJ databases">
        <authorList>
            <person name="Sun Q."/>
            <person name="Mori K."/>
        </authorList>
    </citation>
    <scope>NUCLEOTIDE SEQUENCE [LARGE SCALE GENOMIC DNA]</scope>
    <source>
        <strain evidence="1 2">TISTR 2452</strain>
    </source>
</reference>
<accession>A0ABV5L0U2</accession>
<keyword evidence="2" id="KW-1185">Reference proteome</keyword>
<protein>
    <submittedName>
        <fullName evidence="1">Uncharacterized protein</fullName>
    </submittedName>
</protein>
<sequence length="42" mass="5255">MLNMTIRFMTAVRLDDRHRVQQLHTFRDLLEERLRMDRQIQA</sequence>